<evidence type="ECO:0000259" key="3">
    <source>
        <dbReference type="Pfam" id="PF00078"/>
    </source>
</evidence>
<feature type="coiled-coil region" evidence="1">
    <location>
        <begin position="385"/>
        <end position="445"/>
    </location>
</feature>
<sequence length="575" mass="66116">MVKKVRNNFERSCLHVIRDDDGHLLKEENNVKERWKNYFENVFACEDTVADDDVTATEYMIDDRNESEITIDEIMKALKYLKVGQAAGYDRVSSEMLRGGRVKVASLLYQLFNKCCKNHRVNNDWCKAVIVLLYKGKGSRQVCTNYRPISLLGVVGKLYAKIFVKRVVNETENKIWDLLAGFRKGMGCTDHFFFLRNIVEKVSASGQNVFCIFIDLGKVYDRLKRNYLPRTLSMYGVNSGLIQALQYRGSSACVRINGTNNVWFDMRRVVRQGCVASLWLFNLFMDSFLHDLKEYECRLRMDELSVKCLLYANEQVVLAPSACGLQEMESSGSEDQQLTPQKENCEVPADESTASPSQKSCDNFTTPNVSEDAIQKADSSPEANNEDWQQREIELLKKIEELEKVKTEAGSDGVKIELKIRTDECELLRARIKSLETELAVALSRPGANNKELVERIKQQHDDLLTKARGMIFDKTKIVKNQELQIAALTSQVASLKDVNTITKDLLEIRNAELKNLERIMIMRDHEIMKSRERQLRFRGCVNVWYMLARWTEPKRAERIRADPTVSLERFIVTS</sequence>
<evidence type="ECO:0000313" key="5">
    <source>
        <dbReference type="Proteomes" id="UP000299102"/>
    </source>
</evidence>
<feature type="compositionally biased region" description="Polar residues" evidence="2">
    <location>
        <begin position="352"/>
        <end position="367"/>
    </location>
</feature>
<feature type="region of interest" description="Disordered" evidence="2">
    <location>
        <begin position="329"/>
        <end position="367"/>
    </location>
</feature>
<dbReference type="OrthoDB" id="6620016at2759"/>
<name>A0A4C1VNK1_EUMVA</name>
<protein>
    <submittedName>
        <fullName evidence="4">Transposon TX1 uncharacterized 149 kDa protein</fullName>
    </submittedName>
</protein>
<dbReference type="EMBL" id="BGZK01000379">
    <property type="protein sequence ID" value="GBP40273.1"/>
    <property type="molecule type" value="Genomic_DNA"/>
</dbReference>
<reference evidence="4 5" key="1">
    <citation type="journal article" date="2019" name="Commun. Biol.">
        <title>The bagworm genome reveals a unique fibroin gene that provides high tensile strength.</title>
        <authorList>
            <person name="Kono N."/>
            <person name="Nakamura H."/>
            <person name="Ohtoshi R."/>
            <person name="Tomita M."/>
            <person name="Numata K."/>
            <person name="Arakawa K."/>
        </authorList>
    </citation>
    <scope>NUCLEOTIDE SEQUENCE [LARGE SCALE GENOMIC DNA]</scope>
</reference>
<dbReference type="CDD" id="cd01650">
    <property type="entry name" value="RT_nLTR_like"/>
    <property type="match status" value="1"/>
</dbReference>
<dbReference type="STRING" id="151549.A0A4C1VNK1"/>
<organism evidence="4 5">
    <name type="scientific">Eumeta variegata</name>
    <name type="common">Bagworm moth</name>
    <name type="synonym">Eumeta japonica</name>
    <dbReference type="NCBI Taxonomy" id="151549"/>
    <lineage>
        <taxon>Eukaryota</taxon>
        <taxon>Metazoa</taxon>
        <taxon>Ecdysozoa</taxon>
        <taxon>Arthropoda</taxon>
        <taxon>Hexapoda</taxon>
        <taxon>Insecta</taxon>
        <taxon>Pterygota</taxon>
        <taxon>Neoptera</taxon>
        <taxon>Endopterygota</taxon>
        <taxon>Lepidoptera</taxon>
        <taxon>Glossata</taxon>
        <taxon>Ditrysia</taxon>
        <taxon>Tineoidea</taxon>
        <taxon>Psychidae</taxon>
        <taxon>Oiketicinae</taxon>
        <taxon>Eumeta</taxon>
    </lineage>
</organism>
<gene>
    <name evidence="4" type="ORF">EVAR_83963_1</name>
</gene>
<feature type="domain" description="Reverse transcriptase" evidence="3">
    <location>
        <begin position="139"/>
        <end position="327"/>
    </location>
</feature>
<proteinExistence type="predicted"/>
<dbReference type="Proteomes" id="UP000299102">
    <property type="component" value="Unassembled WGS sequence"/>
</dbReference>
<comment type="caution">
    <text evidence="4">The sequence shown here is derived from an EMBL/GenBank/DDBJ whole genome shotgun (WGS) entry which is preliminary data.</text>
</comment>
<dbReference type="AlphaFoldDB" id="A0A4C1VNK1"/>
<feature type="compositionally biased region" description="Polar residues" evidence="2">
    <location>
        <begin position="329"/>
        <end position="342"/>
    </location>
</feature>
<evidence type="ECO:0000256" key="1">
    <source>
        <dbReference type="SAM" id="Coils"/>
    </source>
</evidence>
<keyword evidence="5" id="KW-1185">Reference proteome</keyword>
<dbReference type="PANTHER" id="PTHR19446">
    <property type="entry name" value="REVERSE TRANSCRIPTASES"/>
    <property type="match status" value="1"/>
</dbReference>
<dbReference type="Pfam" id="PF00078">
    <property type="entry name" value="RVT_1"/>
    <property type="match status" value="1"/>
</dbReference>
<dbReference type="GO" id="GO:0071897">
    <property type="term" value="P:DNA biosynthetic process"/>
    <property type="evidence" value="ECO:0007669"/>
    <property type="project" value="UniProtKB-ARBA"/>
</dbReference>
<evidence type="ECO:0000256" key="2">
    <source>
        <dbReference type="SAM" id="MobiDB-lite"/>
    </source>
</evidence>
<keyword evidence="1" id="KW-0175">Coiled coil</keyword>
<dbReference type="InterPro" id="IPR043502">
    <property type="entry name" value="DNA/RNA_pol_sf"/>
</dbReference>
<dbReference type="InterPro" id="IPR000477">
    <property type="entry name" value="RT_dom"/>
</dbReference>
<dbReference type="SUPFAM" id="SSF56672">
    <property type="entry name" value="DNA/RNA polymerases"/>
    <property type="match status" value="1"/>
</dbReference>
<accession>A0A4C1VNK1</accession>
<evidence type="ECO:0000313" key="4">
    <source>
        <dbReference type="EMBL" id="GBP40273.1"/>
    </source>
</evidence>